<dbReference type="GO" id="GO:0015926">
    <property type="term" value="F:glucosidase activity"/>
    <property type="evidence" value="ECO:0007669"/>
    <property type="project" value="InterPro"/>
</dbReference>
<evidence type="ECO:0000256" key="2">
    <source>
        <dbReference type="ARBA" id="ARBA00010687"/>
    </source>
</evidence>
<sequence>MKLLALPILASAAHAALQYVGADWTSVIVEERAGIQYTDTSGAVKPLEQILAANGVDTVRQRIWVNPANGDYNLEYNLELARRAKAAGLAVYLDFHYSDNWADPGKQWAPRHVCDAFQKIGVAPNIISIGNEIRSGLLWPTGRTDNFANIATLLKAASKAVKESTLSPKPKIMIHLDNGWNWGQQEWWYTNVLKAGLSLNDFDQMGVSFYPFYGQDATLASLRSSLQNMAKTWGKEIVVAEINWPQQCSKPASPFPADLRDVALSWQGQVEFVKRVADIVASTPKGTGLFYWEPAWMNNAGLGSSCESNTMFQWPGKALESMKVFGQI</sequence>
<dbReference type="EMBL" id="CALLCH030000006">
    <property type="protein sequence ID" value="CAI4212894.1"/>
    <property type="molecule type" value="Genomic_DNA"/>
</dbReference>
<evidence type="ECO:0000256" key="5">
    <source>
        <dbReference type="ARBA" id="ARBA00023295"/>
    </source>
</evidence>
<dbReference type="Pfam" id="PF07745">
    <property type="entry name" value="Glyco_hydro_53"/>
    <property type="match status" value="1"/>
</dbReference>
<gene>
    <name evidence="8" type="ORF">PPNO1_LOCUS2643</name>
</gene>
<feature type="chain" id="PRO_5040185597" description="Arabinogalactan endo-beta-1,4-galactanase" evidence="7">
    <location>
        <begin position="16"/>
        <end position="328"/>
    </location>
</feature>
<dbReference type="OrthoDB" id="110914at2759"/>
<evidence type="ECO:0000256" key="7">
    <source>
        <dbReference type="SAM" id="SignalP"/>
    </source>
</evidence>
<proteinExistence type="inferred from homology"/>
<dbReference type="InterPro" id="IPR011683">
    <property type="entry name" value="Glyco_hydro_53"/>
</dbReference>
<reference evidence="8" key="1">
    <citation type="submission" date="2022-11" db="EMBL/GenBank/DDBJ databases">
        <authorList>
            <person name="Scott C."/>
            <person name="Bruce N."/>
        </authorList>
    </citation>
    <scope>NUCLEOTIDE SEQUENCE</scope>
</reference>
<name>A0A9P1M931_9PEZI</name>
<comment type="similarity">
    <text evidence="2 6">Belongs to the glycosyl hydrolase 53 family.</text>
</comment>
<dbReference type="Gene3D" id="3.20.20.80">
    <property type="entry name" value="Glycosidases"/>
    <property type="match status" value="1"/>
</dbReference>
<keyword evidence="4 6" id="KW-0378">Hydrolase</keyword>
<dbReference type="GO" id="GO:0031218">
    <property type="term" value="F:arabinogalactan endo-1,4-beta-galactosidase activity"/>
    <property type="evidence" value="ECO:0007669"/>
    <property type="project" value="UniProtKB-EC"/>
</dbReference>
<keyword evidence="5 6" id="KW-0326">Glycosidase</keyword>
<evidence type="ECO:0000313" key="8">
    <source>
        <dbReference type="EMBL" id="CAI4212894.1"/>
    </source>
</evidence>
<evidence type="ECO:0000256" key="4">
    <source>
        <dbReference type="ARBA" id="ARBA00022801"/>
    </source>
</evidence>
<evidence type="ECO:0000256" key="3">
    <source>
        <dbReference type="ARBA" id="ARBA00012556"/>
    </source>
</evidence>
<comment type="caution">
    <text evidence="8">The sequence shown here is derived from an EMBL/GenBank/DDBJ whole genome shotgun (WGS) entry which is preliminary data.</text>
</comment>
<dbReference type="PANTHER" id="PTHR34983">
    <property type="entry name" value="ARABINOGALACTAN ENDO-BETA-1,4-GALACTANASE A"/>
    <property type="match status" value="1"/>
</dbReference>
<dbReference type="SUPFAM" id="SSF51445">
    <property type="entry name" value="(Trans)glycosidases"/>
    <property type="match status" value="1"/>
</dbReference>
<organism evidence="8 9">
    <name type="scientific">Parascedosporium putredinis</name>
    <dbReference type="NCBI Taxonomy" id="1442378"/>
    <lineage>
        <taxon>Eukaryota</taxon>
        <taxon>Fungi</taxon>
        <taxon>Dikarya</taxon>
        <taxon>Ascomycota</taxon>
        <taxon>Pezizomycotina</taxon>
        <taxon>Sordariomycetes</taxon>
        <taxon>Hypocreomycetidae</taxon>
        <taxon>Microascales</taxon>
        <taxon>Microascaceae</taxon>
        <taxon>Parascedosporium</taxon>
    </lineage>
</organism>
<dbReference type="EC" id="3.2.1.89" evidence="3 6"/>
<dbReference type="AlphaFoldDB" id="A0A9P1M931"/>
<dbReference type="Proteomes" id="UP000838763">
    <property type="component" value="Unassembled WGS sequence"/>
</dbReference>
<feature type="signal peptide" evidence="7">
    <location>
        <begin position="1"/>
        <end position="15"/>
    </location>
</feature>
<evidence type="ECO:0000256" key="1">
    <source>
        <dbReference type="ARBA" id="ARBA00001695"/>
    </source>
</evidence>
<evidence type="ECO:0000256" key="6">
    <source>
        <dbReference type="RuleBase" id="RU361192"/>
    </source>
</evidence>
<keyword evidence="7" id="KW-0732">Signal</keyword>
<keyword evidence="9" id="KW-1185">Reference proteome</keyword>
<dbReference type="GO" id="GO:0045490">
    <property type="term" value="P:pectin catabolic process"/>
    <property type="evidence" value="ECO:0007669"/>
    <property type="project" value="TreeGrafter"/>
</dbReference>
<accession>A0A9P1M931</accession>
<dbReference type="PANTHER" id="PTHR34983:SF1">
    <property type="entry name" value="ARABINOGALACTAN ENDO-BETA-1,4-GALACTANASE A"/>
    <property type="match status" value="1"/>
</dbReference>
<comment type="catalytic activity">
    <reaction evidence="1 6">
        <text>The enzyme specifically hydrolyzes (1-&gt;4)-beta-D-galactosidic linkages in type I arabinogalactans.</text>
        <dbReference type="EC" id="3.2.1.89"/>
    </reaction>
</comment>
<protein>
    <recommendedName>
        <fullName evidence="3 6">Arabinogalactan endo-beta-1,4-galactanase</fullName>
        <ecNumber evidence="3 6">3.2.1.89</ecNumber>
    </recommendedName>
</protein>
<dbReference type="InterPro" id="IPR017853">
    <property type="entry name" value="GH"/>
</dbReference>
<evidence type="ECO:0000313" key="9">
    <source>
        <dbReference type="Proteomes" id="UP000838763"/>
    </source>
</evidence>